<dbReference type="CDD" id="cd17546">
    <property type="entry name" value="REC_hyHK_CKI1_RcsC-like"/>
    <property type="match status" value="1"/>
</dbReference>
<dbReference type="Proteomes" id="UP000241762">
    <property type="component" value="Chromosome"/>
</dbReference>
<dbReference type="PROSITE" id="PS50110">
    <property type="entry name" value="RESPONSE_REGULATORY"/>
    <property type="match status" value="1"/>
</dbReference>
<keyword evidence="5" id="KW-1185">Reference proteome</keyword>
<dbReference type="RefSeq" id="WP_106874942.1">
    <property type="nucleotide sequence ID" value="NZ_CP027845.1"/>
</dbReference>
<dbReference type="EMBL" id="CP027845">
    <property type="protein sequence ID" value="AVP88128.1"/>
    <property type="molecule type" value="Genomic_DNA"/>
</dbReference>
<dbReference type="PANTHER" id="PTHR44591">
    <property type="entry name" value="STRESS RESPONSE REGULATOR PROTEIN 1"/>
    <property type="match status" value="1"/>
</dbReference>
<evidence type="ECO:0000259" key="3">
    <source>
        <dbReference type="PROSITE" id="PS50110"/>
    </source>
</evidence>
<evidence type="ECO:0000313" key="4">
    <source>
        <dbReference type="EMBL" id="AVP88128.1"/>
    </source>
</evidence>
<accession>A0A2P1PA38</accession>
<dbReference type="SMART" id="SM00448">
    <property type="entry name" value="REC"/>
    <property type="match status" value="1"/>
</dbReference>
<dbReference type="KEGG" id="ptc:phytr_12030"/>
<dbReference type="OrthoDB" id="9796100at2"/>
<dbReference type="Pfam" id="PF00072">
    <property type="entry name" value="Response_reg"/>
    <property type="match status" value="1"/>
</dbReference>
<dbReference type="InterPro" id="IPR001789">
    <property type="entry name" value="Sig_transdc_resp-reg_receiver"/>
</dbReference>
<feature type="domain" description="Response regulatory" evidence="3">
    <location>
        <begin position="9"/>
        <end position="122"/>
    </location>
</feature>
<feature type="modified residue" description="4-aspartylphosphate" evidence="2">
    <location>
        <position position="57"/>
    </location>
</feature>
<protein>
    <submittedName>
        <fullName evidence="4">Response regulator receiver protein</fullName>
    </submittedName>
</protein>
<dbReference type="AlphaFoldDB" id="A0A2P1PA38"/>
<gene>
    <name evidence="4" type="ORF">phytr_12030</name>
</gene>
<sequence>MMTNCENNKILIIDDHPLGCKVAARLLENMGWNVKTAYNGYDGLKAAQEDYCMILLDLNLPDIQGLELAQKLRDKNHLKETKIIAVTGDVKHGLDYYALYGIDAILSKPFTAKQISQLVISN</sequence>
<name>A0A2P1PA38_9RICK</name>
<dbReference type="GO" id="GO:0000160">
    <property type="term" value="P:phosphorelay signal transduction system"/>
    <property type="evidence" value="ECO:0007669"/>
    <property type="project" value="InterPro"/>
</dbReference>
<reference evidence="4 5" key="1">
    <citation type="submission" date="2018-03" db="EMBL/GenBank/DDBJ databases">
        <title>A gene transfer event suggests a long-term partnership between eustigmatophyte algae and a novel lineage of endosymbiotic bacteria.</title>
        <authorList>
            <person name="Yurchenko T."/>
            <person name="Sevcikova T."/>
            <person name="Pribyl P."/>
            <person name="El Karkouri K."/>
            <person name="Klimes V."/>
            <person name="Amaral R."/>
            <person name="Zbrankova V."/>
            <person name="Kim E."/>
            <person name="Raoult D."/>
            <person name="Santos L.M.A."/>
            <person name="Elias M."/>
        </authorList>
    </citation>
    <scope>NUCLEOTIDE SEQUENCE [LARGE SCALE GENOMIC DNA]</scope>
    <source>
        <strain evidence="4">CCALA 838</strain>
    </source>
</reference>
<evidence type="ECO:0000256" key="1">
    <source>
        <dbReference type="ARBA" id="ARBA00022553"/>
    </source>
</evidence>
<dbReference type="InterPro" id="IPR050595">
    <property type="entry name" value="Bact_response_regulator"/>
</dbReference>
<proteinExistence type="predicted"/>
<keyword evidence="1 2" id="KW-0597">Phosphoprotein</keyword>
<organism evidence="4 5">
    <name type="scientific">Candidatus Phycorickettsia trachydisci</name>
    <dbReference type="NCBI Taxonomy" id="2115978"/>
    <lineage>
        <taxon>Bacteria</taxon>
        <taxon>Pseudomonadati</taxon>
        <taxon>Pseudomonadota</taxon>
        <taxon>Alphaproteobacteria</taxon>
        <taxon>Rickettsiales</taxon>
        <taxon>Rickettsiaceae</taxon>
        <taxon>Candidatus Phycorickettsia</taxon>
    </lineage>
</organism>
<evidence type="ECO:0000256" key="2">
    <source>
        <dbReference type="PROSITE-ProRule" id="PRU00169"/>
    </source>
</evidence>
<dbReference type="SUPFAM" id="SSF52172">
    <property type="entry name" value="CheY-like"/>
    <property type="match status" value="1"/>
</dbReference>
<dbReference type="InterPro" id="IPR011006">
    <property type="entry name" value="CheY-like_superfamily"/>
</dbReference>
<evidence type="ECO:0000313" key="5">
    <source>
        <dbReference type="Proteomes" id="UP000241762"/>
    </source>
</evidence>
<dbReference type="PANTHER" id="PTHR44591:SF3">
    <property type="entry name" value="RESPONSE REGULATORY DOMAIN-CONTAINING PROTEIN"/>
    <property type="match status" value="1"/>
</dbReference>
<dbReference type="Gene3D" id="3.40.50.2300">
    <property type="match status" value="1"/>
</dbReference>